<dbReference type="OrthoDB" id="567932at2"/>
<dbReference type="EMBL" id="DS989842">
    <property type="protein sequence ID" value="EDX78179.1"/>
    <property type="molecule type" value="Genomic_DNA"/>
</dbReference>
<dbReference type="HOGENOM" id="CLU_857147_0_0_3"/>
<protein>
    <submittedName>
        <fullName evidence="2">Uncharacterized protein</fullName>
    </submittedName>
</protein>
<feature type="region of interest" description="Disordered" evidence="1">
    <location>
        <begin position="274"/>
        <end position="294"/>
    </location>
</feature>
<dbReference type="Proteomes" id="UP000003835">
    <property type="component" value="Unassembled WGS sequence"/>
</dbReference>
<sequence length="324" mass="35920">MKFSELSLGIKKPLLSAKFLGQMPGKLPTLGLLANSNVHNLDILSSTGRTVLAAISQTEEKESVRLAENAQANDGVGLRNDTQRSSIPRNRVSGEDNNEISAFYPKVNQAKSFPQLPLNWQDLNTIIPLGQFHSLGRSSLQSLQVLNLTFETSIDQELGELSLSRSENDQNRLPELSFSRLNSISLDKSHSDLNLDSQSSSQTTPTAWESLAELIGEDSSVSSQDSDDEDIEGFMFTPEGFRPIYANPRKTSGDVANSIEAEAKTVSETYQTPRVTVQPSSTVAQSSQSTEPELVSESNLRMLAQEVYQLVRQRLQIERERYRR</sequence>
<reference evidence="2 3" key="1">
    <citation type="submission" date="2008-07" db="EMBL/GenBank/DDBJ databases">
        <authorList>
            <person name="Tandeau de Marsac N."/>
            <person name="Ferriera S."/>
            <person name="Johnson J."/>
            <person name="Kravitz S."/>
            <person name="Beeson K."/>
            <person name="Sutton G."/>
            <person name="Rogers Y.-H."/>
            <person name="Friedman R."/>
            <person name="Frazier M."/>
            <person name="Venter J.C."/>
        </authorList>
    </citation>
    <scope>NUCLEOTIDE SEQUENCE [LARGE SCALE GENOMIC DNA]</scope>
    <source>
        <strain evidence="2 3">PCC 7420</strain>
    </source>
</reference>
<gene>
    <name evidence="2" type="ORF">MC7420_7917</name>
</gene>
<dbReference type="STRING" id="118168.MC7420_7917"/>
<keyword evidence="3" id="KW-1185">Reference proteome</keyword>
<name>B4VJG2_9CYAN</name>
<dbReference type="RefSeq" id="WP_006098614.1">
    <property type="nucleotide sequence ID" value="NZ_DS989842.1"/>
</dbReference>
<feature type="region of interest" description="Disordered" evidence="1">
    <location>
        <begin position="65"/>
        <end position="94"/>
    </location>
</feature>
<evidence type="ECO:0000313" key="3">
    <source>
        <dbReference type="Proteomes" id="UP000003835"/>
    </source>
</evidence>
<dbReference type="AlphaFoldDB" id="B4VJG2"/>
<evidence type="ECO:0000256" key="1">
    <source>
        <dbReference type="SAM" id="MobiDB-lite"/>
    </source>
</evidence>
<proteinExistence type="predicted"/>
<evidence type="ECO:0000313" key="2">
    <source>
        <dbReference type="EMBL" id="EDX78179.1"/>
    </source>
</evidence>
<accession>B4VJG2</accession>
<organism evidence="2 3">
    <name type="scientific">Coleofasciculus chthonoplastes PCC 7420</name>
    <dbReference type="NCBI Taxonomy" id="118168"/>
    <lineage>
        <taxon>Bacteria</taxon>
        <taxon>Bacillati</taxon>
        <taxon>Cyanobacteriota</taxon>
        <taxon>Cyanophyceae</taxon>
        <taxon>Coleofasciculales</taxon>
        <taxon>Coleofasciculaceae</taxon>
        <taxon>Coleofasciculus</taxon>
    </lineage>
</organism>